<evidence type="ECO:0000313" key="1">
    <source>
        <dbReference type="EMBL" id="JAH88749.1"/>
    </source>
</evidence>
<name>A0A0E9WEF2_ANGAN</name>
<protein>
    <submittedName>
        <fullName evidence="1">Uncharacterized protein</fullName>
    </submittedName>
</protein>
<organism evidence="1">
    <name type="scientific">Anguilla anguilla</name>
    <name type="common">European freshwater eel</name>
    <name type="synonym">Muraena anguilla</name>
    <dbReference type="NCBI Taxonomy" id="7936"/>
    <lineage>
        <taxon>Eukaryota</taxon>
        <taxon>Metazoa</taxon>
        <taxon>Chordata</taxon>
        <taxon>Craniata</taxon>
        <taxon>Vertebrata</taxon>
        <taxon>Euteleostomi</taxon>
        <taxon>Actinopterygii</taxon>
        <taxon>Neopterygii</taxon>
        <taxon>Teleostei</taxon>
        <taxon>Anguilliformes</taxon>
        <taxon>Anguillidae</taxon>
        <taxon>Anguilla</taxon>
    </lineage>
</organism>
<proteinExistence type="predicted"/>
<accession>A0A0E9WEF2</accession>
<sequence length="50" mass="5459">MVEIYLTTRLGSKTILGGELKQLLSAVFPLSTNNKFCPGETVTCTLDNKL</sequence>
<reference evidence="1" key="2">
    <citation type="journal article" date="2015" name="Fish Shellfish Immunol.">
        <title>Early steps in the European eel (Anguilla anguilla)-Vibrio vulnificus interaction in the gills: Role of the RtxA13 toxin.</title>
        <authorList>
            <person name="Callol A."/>
            <person name="Pajuelo D."/>
            <person name="Ebbesson L."/>
            <person name="Teles M."/>
            <person name="MacKenzie S."/>
            <person name="Amaro C."/>
        </authorList>
    </citation>
    <scope>NUCLEOTIDE SEQUENCE</scope>
</reference>
<dbReference type="EMBL" id="GBXM01019828">
    <property type="protein sequence ID" value="JAH88749.1"/>
    <property type="molecule type" value="Transcribed_RNA"/>
</dbReference>
<dbReference type="AlphaFoldDB" id="A0A0E9WEF2"/>
<reference evidence="1" key="1">
    <citation type="submission" date="2014-11" db="EMBL/GenBank/DDBJ databases">
        <authorList>
            <person name="Amaro Gonzalez C."/>
        </authorList>
    </citation>
    <scope>NUCLEOTIDE SEQUENCE</scope>
</reference>